<sequence>MKNVKIPVILPENSKPTPAMRKSTPFSDVNSQADEEDDLFSSKGLFSNTKSGLTHNLFSDDLFSSDSSGIFSNTSSTIQKPRSGGSSFSTTAASDSSSSSDSSNNLFTTSEINVKSNVIKSQNVFEKDLFSDEGDLFGNLNSGDDLFGTFPAPKKNENPSKVKEQSNTSAISKPLSKNIFGDDETDDLFSYSISGSSSVERKVVENDSLFSDRQSNNLISAIGSTKAVKQAPDNDDDDLFTSNKQTDGKSFIQNSKSSQAGLKSRKSLNKQSLFESDSDDDLFSSPQGSLSSRKSLQPITANVESKNESHNKQVSSLVNQEQSSSKVSKTDFSSIFSNNFSEGSNYLTSHKESAVSKSIDFFEEDKDILFNSVVDVKTPDLFKNSSAGTASKDDPLTGPQEFHIEAINNAITSKDEAMNSVLIKTSLKPEQIDENEIIPNKTDIFDDSYSHEQVKGFHKPDPPKSLNIIPTISESLSNNTASSVEKSQKPPLLKKPTPKVPFHELEPKDIPDGDVLTPPSPTKALPGKLKASQLIKINTAALLPGAKRQVNREQSDVEADLATDVHNNDTTSVVTGSASVVTDSHSAFTHPVMRQEEDMLPKSSLLQSVNKERAKIQGRRRPSSRRARQEAIRASSIEVDGENTVFAPTASNLMSPSTDEEDLFSVPDVKTVSPTSDIFGTPTVLSPVIRQELPSTFVSTPFLHSQPPPLDEEDEEMPNQDDIFESQNALGIVNKEKNEINMDSEVQIKQEKVEDIFGEVDDDSLFSDMREAPPPLEDDDDNDDDDDDELFMSNNQRKSSYNSFSHSLFTTSDKSDKVSNKNDLLANIVPSVKEMDNAPFKKTNNFIDSDDSLFLPKGNAKAIGSDSLFSQTVQQGRTEDYPFDSSIGIASKGDPLFPTTLSDQVPTGLKNSAYISAKIKNVSSQDIKSTEDENNDSLFTRSFKSAIEPEESSLFIDSNEEESEKSLFSSNPKFKKDNNSTDLFHSIENTSADATDESLFTSPKSSNNGTYFEQEKTKSTKPNINDEKPLKKDMLFEEEEESSGNLFGSGVNKKVKTITPMKTSLFGDEDDDDDIFGSLTLSKNISSSKPTSTLNTPSNLGNAQKGTKPGTSKPVKLEAKQAFSDPLFSNK</sequence>
<name>A0A1B6F3G1_9HEMI</name>
<dbReference type="InterPro" id="IPR029341">
    <property type="entry name" value="FAM21/CAPZIP"/>
</dbReference>
<dbReference type="AlphaFoldDB" id="A0A1B6F3G1"/>
<accession>A0A1B6F3G1</accession>
<feature type="domain" description="FAM21/CAPZIP" evidence="2">
    <location>
        <begin position="527"/>
        <end position="639"/>
    </location>
</feature>
<dbReference type="EMBL" id="GECZ01024970">
    <property type="protein sequence ID" value="JAS44799.1"/>
    <property type="molecule type" value="Transcribed_RNA"/>
</dbReference>
<feature type="region of interest" description="Disordered" evidence="1">
    <location>
        <begin position="148"/>
        <end position="178"/>
    </location>
</feature>
<feature type="compositionally biased region" description="Polar residues" evidence="1">
    <location>
        <begin position="312"/>
        <end position="322"/>
    </location>
</feature>
<feature type="compositionally biased region" description="Basic residues" evidence="1">
    <location>
        <begin position="616"/>
        <end position="626"/>
    </location>
</feature>
<feature type="region of interest" description="Disordered" evidence="1">
    <location>
        <begin position="225"/>
        <end position="323"/>
    </location>
</feature>
<organism evidence="3">
    <name type="scientific">Cuerna arida</name>
    <dbReference type="NCBI Taxonomy" id="1464854"/>
    <lineage>
        <taxon>Eukaryota</taxon>
        <taxon>Metazoa</taxon>
        <taxon>Ecdysozoa</taxon>
        <taxon>Arthropoda</taxon>
        <taxon>Hexapoda</taxon>
        <taxon>Insecta</taxon>
        <taxon>Pterygota</taxon>
        <taxon>Neoptera</taxon>
        <taxon>Paraneoptera</taxon>
        <taxon>Hemiptera</taxon>
        <taxon>Auchenorrhyncha</taxon>
        <taxon>Membracoidea</taxon>
        <taxon>Cicadellidae</taxon>
        <taxon>Cicadellinae</taxon>
        <taxon>Proconiini</taxon>
        <taxon>Cuerna</taxon>
    </lineage>
</organism>
<feature type="region of interest" description="Disordered" evidence="1">
    <location>
        <begin position="950"/>
        <end position="973"/>
    </location>
</feature>
<feature type="region of interest" description="Disordered" evidence="1">
    <location>
        <begin position="699"/>
        <end position="718"/>
    </location>
</feature>
<feature type="compositionally biased region" description="Polar residues" evidence="1">
    <location>
        <begin position="251"/>
        <end position="261"/>
    </location>
</feature>
<evidence type="ECO:0000313" key="3">
    <source>
        <dbReference type="EMBL" id="JAS44799.1"/>
    </source>
</evidence>
<feature type="compositionally biased region" description="Polar residues" evidence="1">
    <location>
        <begin position="286"/>
        <end position="304"/>
    </location>
</feature>
<feature type="region of interest" description="Disordered" evidence="1">
    <location>
        <begin position="477"/>
        <end position="517"/>
    </location>
</feature>
<feature type="region of interest" description="Disordered" evidence="1">
    <location>
        <begin position="612"/>
        <end position="631"/>
    </location>
</feature>
<feature type="compositionally biased region" description="Polar residues" evidence="1">
    <location>
        <begin position="993"/>
        <end position="1011"/>
    </location>
</feature>
<gene>
    <name evidence="3" type="ORF">g.22767</name>
</gene>
<proteinExistence type="predicted"/>
<reference evidence="3" key="1">
    <citation type="submission" date="2015-11" db="EMBL/GenBank/DDBJ databases">
        <title>De novo transcriptome assembly of four potential Pierce s Disease insect vectors from Arizona vineyards.</title>
        <authorList>
            <person name="Tassone E.E."/>
        </authorList>
    </citation>
    <scope>NUCLEOTIDE SEQUENCE</scope>
</reference>
<feature type="compositionally biased region" description="Basic and acidic residues" evidence="1">
    <location>
        <begin position="501"/>
        <end position="511"/>
    </location>
</feature>
<feature type="compositionally biased region" description="Basic and acidic residues" evidence="1">
    <location>
        <begin position="154"/>
        <end position="164"/>
    </location>
</feature>
<protein>
    <recommendedName>
        <fullName evidence="2">FAM21/CAPZIP domain-containing protein</fullName>
    </recommendedName>
</protein>
<dbReference type="Pfam" id="PF15255">
    <property type="entry name" value="CAP-ZIP_m"/>
    <property type="match status" value="1"/>
</dbReference>
<feature type="region of interest" description="Disordered" evidence="1">
    <location>
        <begin position="73"/>
        <end position="105"/>
    </location>
</feature>
<feature type="region of interest" description="Disordered" evidence="1">
    <location>
        <begin position="1"/>
        <end position="35"/>
    </location>
</feature>
<feature type="region of interest" description="Disordered" evidence="1">
    <location>
        <begin position="993"/>
        <end position="1054"/>
    </location>
</feature>
<evidence type="ECO:0000256" key="1">
    <source>
        <dbReference type="SAM" id="MobiDB-lite"/>
    </source>
</evidence>
<feature type="compositionally biased region" description="Acidic residues" evidence="1">
    <location>
        <begin position="776"/>
        <end position="790"/>
    </location>
</feature>
<evidence type="ECO:0000259" key="2">
    <source>
        <dbReference type="Pfam" id="PF15255"/>
    </source>
</evidence>
<feature type="compositionally biased region" description="Polar residues" evidence="1">
    <location>
        <begin position="792"/>
        <end position="802"/>
    </location>
</feature>
<feature type="compositionally biased region" description="Basic and acidic residues" evidence="1">
    <location>
        <begin position="1013"/>
        <end position="1035"/>
    </location>
</feature>
<feature type="region of interest" description="Disordered" evidence="1">
    <location>
        <begin position="760"/>
        <end position="802"/>
    </location>
</feature>
<feature type="region of interest" description="Disordered" evidence="1">
    <location>
        <begin position="1082"/>
        <end position="1131"/>
    </location>
</feature>
<feature type="compositionally biased region" description="Polar residues" evidence="1">
    <location>
        <begin position="1082"/>
        <end position="1105"/>
    </location>
</feature>